<organism evidence="4 5">
    <name type="scientific">Ascaris lumbricoides</name>
    <name type="common">Giant roundworm</name>
    <dbReference type="NCBI Taxonomy" id="6252"/>
    <lineage>
        <taxon>Eukaryota</taxon>
        <taxon>Metazoa</taxon>
        <taxon>Ecdysozoa</taxon>
        <taxon>Nematoda</taxon>
        <taxon>Chromadorea</taxon>
        <taxon>Rhabditida</taxon>
        <taxon>Spirurina</taxon>
        <taxon>Ascaridomorpha</taxon>
        <taxon>Ascaridoidea</taxon>
        <taxon>Ascarididae</taxon>
        <taxon>Ascaris</taxon>
    </lineage>
</organism>
<dbReference type="GO" id="GO:0005524">
    <property type="term" value="F:ATP binding"/>
    <property type="evidence" value="ECO:0007669"/>
    <property type="project" value="UniProtKB-UniRule"/>
</dbReference>
<proteinExistence type="predicted"/>
<evidence type="ECO:0000256" key="1">
    <source>
        <dbReference type="PROSITE-ProRule" id="PRU10141"/>
    </source>
</evidence>
<evidence type="ECO:0000256" key="2">
    <source>
        <dbReference type="SAM" id="MobiDB-lite"/>
    </source>
</evidence>
<dbReference type="AlphaFoldDB" id="A0A0M3IWQ5"/>
<dbReference type="InterPro" id="IPR017441">
    <property type="entry name" value="Protein_kinase_ATP_BS"/>
</dbReference>
<protein>
    <submittedName>
        <fullName evidence="5">Protein kinase domain-containing protein</fullName>
    </submittedName>
</protein>
<feature type="region of interest" description="Disordered" evidence="2">
    <location>
        <begin position="1"/>
        <end position="23"/>
    </location>
</feature>
<keyword evidence="4" id="KW-1185">Reference proteome</keyword>
<dbReference type="InterPro" id="IPR011009">
    <property type="entry name" value="Kinase-like_dom_sf"/>
</dbReference>
<evidence type="ECO:0000313" key="5">
    <source>
        <dbReference type="WBParaSite" id="ALUE_0002318301-mRNA-1"/>
    </source>
</evidence>
<evidence type="ECO:0000313" key="4">
    <source>
        <dbReference type="Proteomes" id="UP000036681"/>
    </source>
</evidence>
<feature type="compositionally biased region" description="Polar residues" evidence="2">
    <location>
        <begin position="1"/>
        <end position="10"/>
    </location>
</feature>
<feature type="domain" description="Protein kinase" evidence="3">
    <location>
        <begin position="33"/>
        <end position="82"/>
    </location>
</feature>
<accession>A0A0M3IWQ5</accession>
<dbReference type="Proteomes" id="UP000036681">
    <property type="component" value="Unplaced"/>
</dbReference>
<evidence type="ECO:0000259" key="3">
    <source>
        <dbReference type="PROSITE" id="PS50011"/>
    </source>
</evidence>
<dbReference type="InterPro" id="IPR000719">
    <property type="entry name" value="Prot_kinase_dom"/>
</dbReference>
<keyword evidence="1" id="KW-0067">ATP-binding</keyword>
<sequence>MAAGGRTSTMDSEEDEDLGIKEGTVIESSHAKYTVVKMLGEGGFGAVYRVHDTNNRSLEYAMKVERKLETRRDSKLKMEVFL</sequence>
<feature type="binding site" evidence="1">
    <location>
        <position position="63"/>
    </location>
    <ligand>
        <name>ATP</name>
        <dbReference type="ChEBI" id="CHEBI:30616"/>
    </ligand>
</feature>
<keyword evidence="1" id="KW-0547">Nucleotide-binding</keyword>
<dbReference type="PROSITE" id="PS00107">
    <property type="entry name" value="PROTEIN_KINASE_ATP"/>
    <property type="match status" value="1"/>
</dbReference>
<reference evidence="5" key="1">
    <citation type="submission" date="2017-02" db="UniProtKB">
        <authorList>
            <consortium name="WormBaseParasite"/>
        </authorList>
    </citation>
    <scope>IDENTIFICATION</scope>
</reference>
<dbReference type="SUPFAM" id="SSF56112">
    <property type="entry name" value="Protein kinase-like (PK-like)"/>
    <property type="match status" value="1"/>
</dbReference>
<name>A0A0M3IWQ5_ASCLU</name>
<dbReference type="PROSITE" id="PS50011">
    <property type="entry name" value="PROTEIN_KINASE_DOM"/>
    <property type="match status" value="1"/>
</dbReference>
<dbReference type="GO" id="GO:0004672">
    <property type="term" value="F:protein kinase activity"/>
    <property type="evidence" value="ECO:0007669"/>
    <property type="project" value="InterPro"/>
</dbReference>
<dbReference type="WBParaSite" id="ALUE_0002318301-mRNA-1">
    <property type="protein sequence ID" value="ALUE_0002318301-mRNA-1"/>
    <property type="gene ID" value="ALUE_0002318301"/>
</dbReference>
<dbReference type="Gene3D" id="3.30.200.20">
    <property type="entry name" value="Phosphorylase Kinase, domain 1"/>
    <property type="match status" value="1"/>
</dbReference>